<sequence>MSSAAWLDTSVSSEESFFFIPSGNICTDSSADTLDINTIPTLDHHAALIKESLTLQSLCSSDFDPGRNVPKMPDRATKRAARCTLVSLTTSLAIPKNGRRRRKHGTVLVSSPTPERLEQIPQLRPALDAWVSATAYKDPPGLVPWCPTIEGSVSVWIAEGSFFPPCYVNQRLLERHGVRQPDFPLAADDTAHPQEARNASHRRIRRRASFNPAASIHREAVVVEAAGHLTALIKSKPRRWSLSVPASYMGLEIKERNLEIQRLEACLRGDLEAIDTNVAILGQEINTLNVPEIRVSTSTTTVPFSVLSAPSTPGAPVPLAVRRGQKVPPALALRPARPPEIDSYPGIPTAFLGSPADLSPDISLATGAKATPHDLMVSRLRSQVADMKPHTPRDERTHEELAPMTPKTPTSAGAMSTKSVKSEDEWAFAKDLMSRYGEEVTTKTPARRARPAARTSIGSGLQTPASKPPKARPRASMPAAVPVSTAKGPRKLSPAAWDVYAPAKGKPQTKDSAPPQSSLSRATARAVSTPKSAPRSRRAATTPARSTPTPARHARPPLPLAPDTPASMQDPVPKRDPVTPCIKPTPPSAMPALPNKIHGILKRTKSVRFASPPGRGDASEPAEVPATLPQTAGKGDEAPSVPKPSPLRESITAHDTRPPTPASVTPKPRPRKSIAGAHPAREARTPAHERRSSYQPQRREGEAIAPAPPTTCHPCPSAPLVPESASTPASPPSPAKTPRARKSLLFFADKGADKENNKPAGSPFRLSLATATPRRRKDENAARRDSDATPQETPGPGGTGRSRLSTPLKSIFGRLRA</sequence>
<organism evidence="1 2">
    <name type="scientific">Auriscalpium vulgare</name>
    <dbReference type="NCBI Taxonomy" id="40419"/>
    <lineage>
        <taxon>Eukaryota</taxon>
        <taxon>Fungi</taxon>
        <taxon>Dikarya</taxon>
        <taxon>Basidiomycota</taxon>
        <taxon>Agaricomycotina</taxon>
        <taxon>Agaricomycetes</taxon>
        <taxon>Russulales</taxon>
        <taxon>Auriscalpiaceae</taxon>
        <taxon>Auriscalpium</taxon>
    </lineage>
</organism>
<protein>
    <submittedName>
        <fullName evidence="1">Uncharacterized protein</fullName>
    </submittedName>
</protein>
<dbReference type="Proteomes" id="UP000814033">
    <property type="component" value="Unassembled WGS sequence"/>
</dbReference>
<comment type="caution">
    <text evidence="1">The sequence shown here is derived from an EMBL/GenBank/DDBJ whole genome shotgun (WGS) entry which is preliminary data.</text>
</comment>
<keyword evidence="2" id="KW-1185">Reference proteome</keyword>
<gene>
    <name evidence="1" type="ORF">FA95DRAFT_1559552</name>
</gene>
<proteinExistence type="predicted"/>
<name>A0ACB8RSK0_9AGAM</name>
<reference evidence="1" key="2">
    <citation type="journal article" date="2022" name="New Phytol.">
        <title>Evolutionary transition to the ectomycorrhizal habit in the genomes of a hyperdiverse lineage of mushroom-forming fungi.</title>
        <authorList>
            <person name="Looney B."/>
            <person name="Miyauchi S."/>
            <person name="Morin E."/>
            <person name="Drula E."/>
            <person name="Courty P.E."/>
            <person name="Kohler A."/>
            <person name="Kuo A."/>
            <person name="LaButti K."/>
            <person name="Pangilinan J."/>
            <person name="Lipzen A."/>
            <person name="Riley R."/>
            <person name="Andreopoulos W."/>
            <person name="He G."/>
            <person name="Johnson J."/>
            <person name="Nolan M."/>
            <person name="Tritt A."/>
            <person name="Barry K.W."/>
            <person name="Grigoriev I.V."/>
            <person name="Nagy L.G."/>
            <person name="Hibbett D."/>
            <person name="Henrissat B."/>
            <person name="Matheny P.B."/>
            <person name="Labbe J."/>
            <person name="Martin F.M."/>
        </authorList>
    </citation>
    <scope>NUCLEOTIDE SEQUENCE</scope>
    <source>
        <strain evidence="1">FP105234-sp</strain>
    </source>
</reference>
<reference evidence="1" key="1">
    <citation type="submission" date="2021-02" db="EMBL/GenBank/DDBJ databases">
        <authorList>
            <consortium name="DOE Joint Genome Institute"/>
            <person name="Ahrendt S."/>
            <person name="Looney B.P."/>
            <person name="Miyauchi S."/>
            <person name="Morin E."/>
            <person name="Drula E."/>
            <person name="Courty P.E."/>
            <person name="Chicoki N."/>
            <person name="Fauchery L."/>
            <person name="Kohler A."/>
            <person name="Kuo A."/>
            <person name="Labutti K."/>
            <person name="Pangilinan J."/>
            <person name="Lipzen A."/>
            <person name="Riley R."/>
            <person name="Andreopoulos W."/>
            <person name="He G."/>
            <person name="Johnson J."/>
            <person name="Barry K.W."/>
            <person name="Grigoriev I.V."/>
            <person name="Nagy L."/>
            <person name="Hibbett D."/>
            <person name="Henrissat B."/>
            <person name="Matheny P.B."/>
            <person name="Labbe J."/>
            <person name="Martin F."/>
        </authorList>
    </citation>
    <scope>NUCLEOTIDE SEQUENCE</scope>
    <source>
        <strain evidence="1">FP105234-sp</strain>
    </source>
</reference>
<evidence type="ECO:0000313" key="1">
    <source>
        <dbReference type="EMBL" id="KAI0046994.1"/>
    </source>
</evidence>
<evidence type="ECO:0000313" key="2">
    <source>
        <dbReference type="Proteomes" id="UP000814033"/>
    </source>
</evidence>
<dbReference type="EMBL" id="MU275913">
    <property type="protein sequence ID" value="KAI0046994.1"/>
    <property type="molecule type" value="Genomic_DNA"/>
</dbReference>
<accession>A0ACB8RSK0</accession>